<name>A0A839DS47_9PSEU</name>
<proteinExistence type="predicted"/>
<keyword evidence="2" id="KW-1185">Reference proteome</keyword>
<dbReference type="AlphaFoldDB" id="A0A839DS47"/>
<sequence>MSDNHSVVLVEELRQVFNEALDSLREWTGDTVGLGEDFFWSIQPEATYDLYTPPEADQLALGRLSVSWDNLVRVRASGGGVPACALVWIAEILRVLGYRASWWCSGCMALEGRCPLHGTRR</sequence>
<dbReference type="RefSeq" id="WP_182543031.1">
    <property type="nucleotide sequence ID" value="NZ_JACGWZ010000001.1"/>
</dbReference>
<comment type="caution">
    <text evidence="1">The sequence shown here is derived from an EMBL/GenBank/DDBJ whole genome shotgun (WGS) entry which is preliminary data.</text>
</comment>
<reference evidence="1 2" key="1">
    <citation type="submission" date="2020-07" db="EMBL/GenBank/DDBJ databases">
        <title>Sequencing the genomes of 1000 actinobacteria strains.</title>
        <authorList>
            <person name="Klenk H.-P."/>
        </authorList>
    </citation>
    <scope>NUCLEOTIDE SEQUENCE [LARGE SCALE GENOMIC DNA]</scope>
    <source>
        <strain evidence="1 2">DSM 45975</strain>
    </source>
</reference>
<evidence type="ECO:0000313" key="2">
    <source>
        <dbReference type="Proteomes" id="UP000569329"/>
    </source>
</evidence>
<evidence type="ECO:0000313" key="1">
    <source>
        <dbReference type="EMBL" id="MBA8823780.1"/>
    </source>
</evidence>
<organism evidence="1 2">
    <name type="scientific">Halosaccharopolyspora lacisalsi</name>
    <dbReference type="NCBI Taxonomy" id="1000566"/>
    <lineage>
        <taxon>Bacteria</taxon>
        <taxon>Bacillati</taxon>
        <taxon>Actinomycetota</taxon>
        <taxon>Actinomycetes</taxon>
        <taxon>Pseudonocardiales</taxon>
        <taxon>Pseudonocardiaceae</taxon>
        <taxon>Halosaccharopolyspora</taxon>
    </lineage>
</organism>
<accession>A0A839DS47</accession>
<protein>
    <submittedName>
        <fullName evidence="1">Putative membrane protein</fullName>
    </submittedName>
</protein>
<dbReference type="Proteomes" id="UP000569329">
    <property type="component" value="Unassembled WGS sequence"/>
</dbReference>
<dbReference type="EMBL" id="JACGWZ010000001">
    <property type="protein sequence ID" value="MBA8823780.1"/>
    <property type="molecule type" value="Genomic_DNA"/>
</dbReference>
<gene>
    <name evidence="1" type="ORF">FHX42_001109</name>
</gene>